<dbReference type="Pfam" id="PF18174">
    <property type="entry name" value="HU-CCDC81_bac_1"/>
    <property type="match status" value="1"/>
</dbReference>
<dbReference type="InterPro" id="IPR041268">
    <property type="entry name" value="HU-CCDC81_bac_2"/>
</dbReference>
<accession>A0ABU1K330</accession>
<feature type="transmembrane region" description="Helical" evidence="1">
    <location>
        <begin position="175"/>
        <end position="197"/>
    </location>
</feature>
<evidence type="ECO:0000259" key="2">
    <source>
        <dbReference type="PROSITE" id="PS51724"/>
    </source>
</evidence>
<dbReference type="EMBL" id="JAVDQA010000001">
    <property type="protein sequence ID" value="MDR6299721.1"/>
    <property type="molecule type" value="Genomic_DNA"/>
</dbReference>
<dbReference type="RefSeq" id="WP_309726655.1">
    <property type="nucleotide sequence ID" value="NZ_JAVDQA010000001.1"/>
</dbReference>
<evidence type="ECO:0000313" key="3">
    <source>
        <dbReference type="EMBL" id="MDR6299721.1"/>
    </source>
</evidence>
<comment type="caution">
    <text evidence="3">The sequence shown here is derived from an EMBL/GenBank/DDBJ whole genome shotgun (WGS) entry which is preliminary data.</text>
</comment>
<dbReference type="InterPro" id="IPR040495">
    <property type="entry name" value="HU-CCDC81_bac_1"/>
</dbReference>
<reference evidence="3 4" key="1">
    <citation type="submission" date="2023-07" db="EMBL/GenBank/DDBJ databases">
        <title>Genomic Encyclopedia of Type Strains, Phase IV (KMG-IV): sequencing the most valuable type-strain genomes for metagenomic binning, comparative biology and taxonomic classification.</title>
        <authorList>
            <person name="Goeker M."/>
        </authorList>
    </citation>
    <scope>NUCLEOTIDE SEQUENCE [LARGE SCALE GENOMIC DNA]</scope>
    <source>
        <strain evidence="3 4">DSM 102814</strain>
    </source>
</reference>
<proteinExistence type="predicted"/>
<organism evidence="3 4">
    <name type="scientific">Mesonia maritima</name>
    <dbReference type="NCBI Taxonomy" id="1793873"/>
    <lineage>
        <taxon>Bacteria</taxon>
        <taxon>Pseudomonadati</taxon>
        <taxon>Bacteroidota</taxon>
        <taxon>Flavobacteriia</taxon>
        <taxon>Flavobacteriales</taxon>
        <taxon>Flavobacteriaceae</taxon>
        <taxon>Mesonia</taxon>
    </lineage>
</organism>
<gene>
    <name evidence="3" type="ORF">GGR31_000337</name>
</gene>
<dbReference type="GO" id="GO:0003677">
    <property type="term" value="F:DNA binding"/>
    <property type="evidence" value="ECO:0007669"/>
    <property type="project" value="UniProtKB-KW"/>
</dbReference>
<evidence type="ECO:0000256" key="1">
    <source>
        <dbReference type="SAM" id="Phobius"/>
    </source>
</evidence>
<dbReference type="PROSITE" id="PS51724">
    <property type="entry name" value="SPOR"/>
    <property type="match status" value="1"/>
</dbReference>
<protein>
    <submittedName>
        <fullName evidence="3">Nucleoid DNA-binding protein/cell division protein FtsN</fullName>
    </submittedName>
</protein>
<dbReference type="InterPro" id="IPR007730">
    <property type="entry name" value="SPOR-like_dom"/>
</dbReference>
<keyword evidence="1" id="KW-0472">Membrane</keyword>
<feature type="domain" description="SPOR" evidence="2">
    <location>
        <begin position="239"/>
        <end position="316"/>
    </location>
</feature>
<dbReference type="Proteomes" id="UP001257659">
    <property type="component" value="Unassembled WGS sequence"/>
</dbReference>
<keyword evidence="1" id="KW-1133">Transmembrane helix</keyword>
<keyword evidence="4" id="KW-1185">Reference proteome</keyword>
<dbReference type="Gene3D" id="3.30.70.1070">
    <property type="entry name" value="Sporulation related repeat"/>
    <property type="match status" value="1"/>
</dbReference>
<dbReference type="SUPFAM" id="SSF110997">
    <property type="entry name" value="Sporulation related repeat"/>
    <property type="match status" value="1"/>
</dbReference>
<keyword evidence="1" id="KW-0812">Transmembrane</keyword>
<sequence length="327" mass="37592">MRIENYIKDLLYRHECVVIPDFGAFLTQRKPAQIHETTHAFYPPKKHLGFNNKLTENDGILINYLSKAEEISYQEAMQQVASFVAQLKTSLREIGKIEFEAIGTFYLEKEEIIFQPSYHHNYLLEAFGTEMYTASKIERSVKTAEEKPAETVSTKVEEKEIPVKKLPEEKRTIPIWRYAAVGIIAIGVSGLVAANWYSNDVKNHNLAEQQKAEKKVEQTIQQATFAIDNPLPEVTFKVHTQKGNYHIVAGAFRLKENAEKKLKQLREQGFPAREIGVNKYGLHQVIYNTFESRTEALQALRTIKNQENQNAWLLVKSLEANSQNHEK</sequence>
<evidence type="ECO:0000313" key="4">
    <source>
        <dbReference type="Proteomes" id="UP001257659"/>
    </source>
</evidence>
<dbReference type="Pfam" id="PF05036">
    <property type="entry name" value="SPOR"/>
    <property type="match status" value="1"/>
</dbReference>
<name>A0ABU1K330_9FLAO</name>
<dbReference type="Pfam" id="PF18175">
    <property type="entry name" value="HU-CCDC81_bac_2"/>
    <property type="match status" value="1"/>
</dbReference>
<dbReference type="InterPro" id="IPR036680">
    <property type="entry name" value="SPOR-like_sf"/>
</dbReference>
<keyword evidence="3" id="KW-0238">DNA-binding</keyword>